<evidence type="ECO:0000313" key="3">
    <source>
        <dbReference type="Proteomes" id="UP001597012"/>
    </source>
</evidence>
<dbReference type="GO" id="GO:0016787">
    <property type="term" value="F:hydrolase activity"/>
    <property type="evidence" value="ECO:0007669"/>
    <property type="project" value="UniProtKB-KW"/>
</dbReference>
<organism evidence="2 3">
    <name type="scientific">Maribacter chungangensis</name>
    <dbReference type="NCBI Taxonomy" id="1069117"/>
    <lineage>
        <taxon>Bacteria</taxon>
        <taxon>Pseudomonadati</taxon>
        <taxon>Bacteroidota</taxon>
        <taxon>Flavobacteriia</taxon>
        <taxon>Flavobacteriales</taxon>
        <taxon>Flavobacteriaceae</taxon>
        <taxon>Maribacter</taxon>
    </lineage>
</organism>
<proteinExistence type="predicted"/>
<dbReference type="PANTHER" id="PTHR43194:SF2">
    <property type="entry name" value="PEROXISOMAL MEMBRANE PROTEIN LPX1"/>
    <property type="match status" value="1"/>
</dbReference>
<sequence>MKTLKTIHLIIVLSISLVITGQDYPFTVEVQGKGQPILLFPGFTCTDAVWEETVTELSNNYECHIFTFAGFGDVPPIEKPWLPKIKTGVEAYVKDQNLKDAIIIGHSLGGALGLWLATEEEHTFLKIIVVDALPSTGALMIPNFKSEDMVYESPWNKQMLAMDTVAFDAMAAQMAAGMSLNKEKQQQIKDWILQADRETYVYGYTDLLKLDLREDIAKINIPVNILAATQPYGLEMVKGTYTEQYKNLKDYDIEFAADAAHFIMYDSPIWFQEKLNTRLAE</sequence>
<dbReference type="InterPro" id="IPR029058">
    <property type="entry name" value="AB_hydrolase_fold"/>
</dbReference>
<dbReference type="InterPro" id="IPR000073">
    <property type="entry name" value="AB_hydrolase_1"/>
</dbReference>
<accession>A0ABW3AZV1</accession>
<evidence type="ECO:0000313" key="2">
    <source>
        <dbReference type="EMBL" id="MFD0795899.1"/>
    </source>
</evidence>
<dbReference type="EMBL" id="JBHTHY010000003">
    <property type="protein sequence ID" value="MFD0795899.1"/>
    <property type="molecule type" value="Genomic_DNA"/>
</dbReference>
<dbReference type="Proteomes" id="UP001597012">
    <property type="component" value="Unassembled WGS sequence"/>
</dbReference>
<dbReference type="SUPFAM" id="SSF53474">
    <property type="entry name" value="alpha/beta-Hydrolases"/>
    <property type="match status" value="1"/>
</dbReference>
<keyword evidence="3" id="KW-1185">Reference proteome</keyword>
<dbReference type="InterPro" id="IPR050228">
    <property type="entry name" value="Carboxylesterase_BioH"/>
</dbReference>
<evidence type="ECO:0000259" key="1">
    <source>
        <dbReference type="Pfam" id="PF12697"/>
    </source>
</evidence>
<dbReference type="Gene3D" id="3.40.50.1820">
    <property type="entry name" value="alpha/beta hydrolase"/>
    <property type="match status" value="1"/>
</dbReference>
<dbReference type="RefSeq" id="WP_379931564.1">
    <property type="nucleotide sequence ID" value="NZ_JBHTHY010000003.1"/>
</dbReference>
<reference evidence="3" key="1">
    <citation type="journal article" date="2019" name="Int. J. Syst. Evol. Microbiol.">
        <title>The Global Catalogue of Microorganisms (GCM) 10K type strain sequencing project: providing services to taxonomists for standard genome sequencing and annotation.</title>
        <authorList>
            <consortium name="The Broad Institute Genomics Platform"/>
            <consortium name="The Broad Institute Genome Sequencing Center for Infectious Disease"/>
            <person name="Wu L."/>
            <person name="Ma J."/>
        </authorList>
    </citation>
    <scope>NUCLEOTIDE SEQUENCE [LARGE SCALE GENOMIC DNA]</scope>
    <source>
        <strain evidence="3">CCUG 61948</strain>
    </source>
</reference>
<gene>
    <name evidence="2" type="ORF">ACFQZJ_00390</name>
</gene>
<dbReference type="Pfam" id="PF12697">
    <property type="entry name" value="Abhydrolase_6"/>
    <property type="match status" value="1"/>
</dbReference>
<name>A0ABW3AZV1_9FLAO</name>
<dbReference type="PANTHER" id="PTHR43194">
    <property type="entry name" value="HYDROLASE ALPHA/BETA FOLD FAMILY"/>
    <property type="match status" value="1"/>
</dbReference>
<feature type="domain" description="AB hydrolase-1" evidence="1">
    <location>
        <begin position="37"/>
        <end position="268"/>
    </location>
</feature>
<protein>
    <submittedName>
        <fullName evidence="2">Alpha/beta fold hydrolase</fullName>
    </submittedName>
</protein>
<keyword evidence="2" id="KW-0378">Hydrolase</keyword>
<comment type="caution">
    <text evidence="2">The sequence shown here is derived from an EMBL/GenBank/DDBJ whole genome shotgun (WGS) entry which is preliminary data.</text>
</comment>